<gene>
    <name evidence="1" type="primary">PPUP8103</name>
</gene>
<dbReference type="EMBL" id="GBYX01475594">
    <property type="protein sequence ID" value="JAO06082.1"/>
    <property type="molecule type" value="Transcribed_RNA"/>
</dbReference>
<reference evidence="1" key="1">
    <citation type="submission" date="2014-12" db="EMBL/GenBank/DDBJ databases">
        <title>Parallel Evolution in Life History Adaptation Evident in the Tissue-Specific Poeciliopsis prolifica transcriptome.</title>
        <authorList>
            <person name="Jue N.K."/>
            <person name="Foley R.J."/>
            <person name="Obergfell C."/>
            <person name="Reznick D.N."/>
            <person name="O'Neill R.J."/>
            <person name="O'Neill M.J."/>
        </authorList>
    </citation>
    <scope>NUCLEOTIDE SEQUENCE</scope>
</reference>
<accession>A0A0S7ETF3</accession>
<evidence type="ECO:0000313" key="1">
    <source>
        <dbReference type="EMBL" id="JAO06082.1"/>
    </source>
</evidence>
<protein>
    <submittedName>
        <fullName evidence="1">PPUP8103</fullName>
    </submittedName>
</protein>
<sequence length="105" mass="11861">MLCHPSVILAVRLRHDTAALIAVCVCLKRNETDSDLIQLKTNTLFRLKTLSWKQTGFPGYQREGQIQTLQMEAEGKERYGQKTHKKKRFSTVAGGAFLINSPKIS</sequence>
<dbReference type="AlphaFoldDB" id="A0A0S7ETF3"/>
<proteinExistence type="predicted"/>
<organism evidence="1">
    <name type="scientific">Poeciliopsis prolifica</name>
    <name type="common">blackstripe livebearer</name>
    <dbReference type="NCBI Taxonomy" id="188132"/>
    <lineage>
        <taxon>Eukaryota</taxon>
        <taxon>Metazoa</taxon>
        <taxon>Chordata</taxon>
        <taxon>Craniata</taxon>
        <taxon>Vertebrata</taxon>
        <taxon>Euteleostomi</taxon>
        <taxon>Actinopterygii</taxon>
        <taxon>Neopterygii</taxon>
        <taxon>Teleostei</taxon>
        <taxon>Neoteleostei</taxon>
        <taxon>Acanthomorphata</taxon>
        <taxon>Ovalentaria</taxon>
        <taxon>Atherinomorphae</taxon>
        <taxon>Cyprinodontiformes</taxon>
        <taxon>Poeciliidae</taxon>
        <taxon>Poeciliinae</taxon>
        <taxon>Poeciliopsis</taxon>
    </lineage>
</organism>
<name>A0A0S7ETF3_9TELE</name>